<comment type="caution">
    <text evidence="5">The sequence shown here is derived from an EMBL/GenBank/DDBJ whole genome shotgun (WGS) entry which is preliminary data.</text>
</comment>
<evidence type="ECO:0000313" key="6">
    <source>
        <dbReference type="Proteomes" id="UP000326994"/>
    </source>
</evidence>
<dbReference type="InterPro" id="IPR037066">
    <property type="entry name" value="Plug_dom_sf"/>
</dbReference>
<dbReference type="SUPFAM" id="SSF56935">
    <property type="entry name" value="Porins"/>
    <property type="match status" value="1"/>
</dbReference>
<evidence type="ECO:0000256" key="1">
    <source>
        <dbReference type="ARBA" id="ARBA00004442"/>
    </source>
</evidence>
<evidence type="ECO:0000256" key="3">
    <source>
        <dbReference type="ARBA" id="ARBA00023237"/>
    </source>
</evidence>
<evidence type="ECO:0000259" key="4">
    <source>
        <dbReference type="Pfam" id="PF07715"/>
    </source>
</evidence>
<protein>
    <recommendedName>
        <fullName evidence="4">TonB-dependent receptor plug domain-containing protein</fullName>
    </recommendedName>
</protein>
<accession>A0A5J4FUT2</accession>
<organism evidence="5 6">
    <name type="scientific">Patiriisocius marinistellae</name>
    <dbReference type="NCBI Taxonomy" id="2494560"/>
    <lineage>
        <taxon>Bacteria</taxon>
        <taxon>Pseudomonadati</taxon>
        <taxon>Bacteroidota</taxon>
        <taxon>Flavobacteriia</taxon>
        <taxon>Flavobacteriales</taxon>
        <taxon>Flavobacteriaceae</taxon>
        <taxon>Patiriisocius</taxon>
    </lineage>
</organism>
<evidence type="ECO:0000256" key="2">
    <source>
        <dbReference type="ARBA" id="ARBA00023136"/>
    </source>
</evidence>
<name>A0A5J4FUT2_9FLAO</name>
<comment type="subcellular location">
    <subcellularLocation>
        <location evidence="1">Cell outer membrane</location>
    </subcellularLocation>
</comment>
<keyword evidence="6" id="KW-1185">Reference proteome</keyword>
<dbReference type="GO" id="GO:0009279">
    <property type="term" value="C:cell outer membrane"/>
    <property type="evidence" value="ECO:0007669"/>
    <property type="project" value="UniProtKB-SubCell"/>
</dbReference>
<feature type="domain" description="TonB-dependent receptor plug" evidence="4">
    <location>
        <begin position="185"/>
        <end position="260"/>
    </location>
</feature>
<reference evidence="5 6" key="1">
    <citation type="submission" date="2019-08" db="EMBL/GenBank/DDBJ databases">
        <title>Ulvibacter marinistellae sp. nov., isolated from a starfish, Patiria pectinifera.</title>
        <authorList>
            <person name="Kawano K."/>
            <person name="Ushijima N."/>
            <person name="Kihara M."/>
            <person name="Itoh H."/>
        </authorList>
    </citation>
    <scope>NUCLEOTIDE SEQUENCE [LARGE SCALE GENOMIC DNA]</scope>
    <source>
        <strain evidence="5 6">KK4</strain>
    </source>
</reference>
<gene>
    <name evidence="5" type="ORF">ULMS_11780</name>
</gene>
<dbReference type="InterPro" id="IPR012910">
    <property type="entry name" value="Plug_dom"/>
</dbReference>
<sequence length="817" mass="92116">MSLLEETFEVKFSFNSALANRLQVFRPTLNQPLEATLQSYSDTYKVEFQKIDERYITVTFPTKQVSICATIIDTKTGTPIKNAIIYSSSSQFNADNGGTFSIAEIEQTETLQIYNNDIFLRSITVLEILEKPEPCPLLFASANVNYLSTVTLQSYLVKGISKNAEGSITINNNNFEILPSLVEPDVLQIAQALPGIESYDETASNINVRGGASDELLILWNDIRMYQTGHFFGLISAFNPNLIDNVIIYKNGTHPRYNEGVSGVLNMQSSNNVTKNVDGGIGINLSSANLFARMPLSETFAIDISGRTSINSGVGNPIYKSFFQRTFQNTEVTNLSTNTSNGIRNTEQSFNFYDINITSIWDISKKDKLQYNFMTINNKLAFTERFIAIDSSSALFNELRQRTLVGNFDYKRTWNSKLNTRLLYSSSTYVFDGENKAVELLTESSQRNEVREQQVRFDVNYRLNNAITFQTGYQYTDTKIRDNQILATSSIPIINESNSIVNAFYLNSILRLFDNTTIVTLGGRLTNFSNLNTQFEPRVNINHKLKKHWNIFAAAEEKSQHILQFVARENQLLGIESKQWLIANGVDVPLLESQQLSIGTDYTFDGFTFIAEGFYKKVDGVNIKNLGFRNQLQDVNTIGSYNAKGVEVSVAKNTERFTSSLSYTYLDNDYTFNSLSPKNFRSNFDVTHTASLAATYKLGNFKIAVGSNYHSGLPYTTPLNTNAIIDVDGKPQIQYNEPNNKTLNSYLRVNTSALYDFKVDETFKGKINVALLNIFDKKNALDSYFEIETDADGNNTINRVDQFSLGFTPNISFQLLF</sequence>
<dbReference type="EMBL" id="BKCF01000001">
    <property type="protein sequence ID" value="GEQ85670.1"/>
    <property type="molecule type" value="Genomic_DNA"/>
</dbReference>
<evidence type="ECO:0000313" key="5">
    <source>
        <dbReference type="EMBL" id="GEQ85670.1"/>
    </source>
</evidence>
<dbReference type="InterPro" id="IPR036942">
    <property type="entry name" value="Beta-barrel_TonB_sf"/>
</dbReference>
<dbReference type="AlphaFoldDB" id="A0A5J4FUT2"/>
<proteinExistence type="predicted"/>
<dbReference type="Proteomes" id="UP000326994">
    <property type="component" value="Unassembled WGS sequence"/>
</dbReference>
<dbReference type="Gene3D" id="2.170.130.10">
    <property type="entry name" value="TonB-dependent receptor, plug domain"/>
    <property type="match status" value="1"/>
</dbReference>
<keyword evidence="3" id="KW-0998">Cell outer membrane</keyword>
<keyword evidence="2" id="KW-0472">Membrane</keyword>
<dbReference type="Pfam" id="PF07715">
    <property type="entry name" value="Plug"/>
    <property type="match status" value="1"/>
</dbReference>
<dbReference type="Gene3D" id="2.40.170.20">
    <property type="entry name" value="TonB-dependent receptor, beta-barrel domain"/>
    <property type="match status" value="1"/>
</dbReference>